<dbReference type="AlphaFoldDB" id="A0AAP0L5F2"/>
<dbReference type="PANTHER" id="PTHR33414:SF2">
    <property type="entry name" value="PROTEIN PLASTID MOVEMENT IMPAIRED 1"/>
    <property type="match status" value="1"/>
</dbReference>
<evidence type="ECO:0000313" key="3">
    <source>
        <dbReference type="EMBL" id="KAK9164751.1"/>
    </source>
</evidence>
<feature type="domain" description="PMI1/PMIR1-2 C-terminal" evidence="2">
    <location>
        <begin position="276"/>
        <end position="428"/>
    </location>
</feature>
<dbReference type="Proteomes" id="UP001420932">
    <property type="component" value="Unassembled WGS sequence"/>
</dbReference>
<feature type="compositionally biased region" description="Low complexity" evidence="1">
    <location>
        <begin position="21"/>
        <end position="48"/>
    </location>
</feature>
<reference evidence="3 4" key="1">
    <citation type="submission" date="2024-01" db="EMBL/GenBank/DDBJ databases">
        <title>Genome assemblies of Stephania.</title>
        <authorList>
            <person name="Yang L."/>
        </authorList>
    </citation>
    <scope>NUCLEOTIDE SEQUENCE [LARGE SCALE GENOMIC DNA]</scope>
    <source>
        <strain evidence="3">YNDBR</strain>
        <tissue evidence="3">Leaf</tissue>
    </source>
</reference>
<proteinExistence type="predicted"/>
<evidence type="ECO:0000259" key="2">
    <source>
        <dbReference type="Pfam" id="PF21745"/>
    </source>
</evidence>
<name>A0AAP0L5F2_9MAGN</name>
<organism evidence="3 4">
    <name type="scientific">Stephania yunnanensis</name>
    <dbReference type="NCBI Taxonomy" id="152371"/>
    <lineage>
        <taxon>Eukaryota</taxon>
        <taxon>Viridiplantae</taxon>
        <taxon>Streptophyta</taxon>
        <taxon>Embryophyta</taxon>
        <taxon>Tracheophyta</taxon>
        <taxon>Spermatophyta</taxon>
        <taxon>Magnoliopsida</taxon>
        <taxon>Ranunculales</taxon>
        <taxon>Menispermaceae</taxon>
        <taxon>Menispermoideae</taxon>
        <taxon>Cissampelideae</taxon>
        <taxon>Stephania</taxon>
    </lineage>
</organism>
<evidence type="ECO:0000256" key="1">
    <source>
        <dbReference type="SAM" id="MobiDB-lite"/>
    </source>
</evidence>
<gene>
    <name evidence="3" type="ORF">Syun_005653</name>
</gene>
<feature type="compositionally biased region" description="Basic and acidic residues" evidence="1">
    <location>
        <begin position="81"/>
        <end position="92"/>
    </location>
</feature>
<feature type="compositionally biased region" description="Low complexity" evidence="1">
    <location>
        <begin position="69"/>
        <end position="80"/>
    </location>
</feature>
<keyword evidence="4" id="KW-1185">Reference proteome</keyword>
<feature type="compositionally biased region" description="Basic and acidic residues" evidence="1">
    <location>
        <begin position="102"/>
        <end position="134"/>
    </location>
</feature>
<feature type="compositionally biased region" description="Basic and acidic residues" evidence="1">
    <location>
        <begin position="52"/>
        <end position="66"/>
    </location>
</feature>
<feature type="region of interest" description="Disordered" evidence="1">
    <location>
        <begin position="1"/>
        <end position="134"/>
    </location>
</feature>
<dbReference type="PANTHER" id="PTHR33414">
    <property type="entry name" value="PROTEIN PLASTID MOVEMENT IMPAIRED 1-RELATED 1"/>
    <property type="match status" value="1"/>
</dbReference>
<evidence type="ECO:0000313" key="4">
    <source>
        <dbReference type="Proteomes" id="UP001420932"/>
    </source>
</evidence>
<dbReference type="Pfam" id="PF21745">
    <property type="entry name" value="PMI1_PMIR1-2_C"/>
    <property type="match status" value="1"/>
</dbReference>
<accession>A0AAP0L5F2</accession>
<dbReference type="InterPro" id="IPR039614">
    <property type="entry name" value="PMI1-like"/>
</dbReference>
<dbReference type="InterPro" id="IPR048972">
    <property type="entry name" value="PMI1_PMIR1-2_C"/>
</dbReference>
<dbReference type="EMBL" id="JBBNAF010000002">
    <property type="protein sequence ID" value="KAK9164751.1"/>
    <property type="molecule type" value="Genomic_DNA"/>
</dbReference>
<sequence>MKKGSKGGEGSSSFARKHSKSSFSVSSPRMSSRGVDASSPSNAGAAAGVDFHGMDELNLDEPRDPKPPTSSSTTSLSSALKSKEPIEPKMEEDLLDIPDFDVVDKGVEIQERPTADSEKAESEEAFEEKSVSSEVVKEVVHDKVHLTRLTELDSIAKQIKALESMMEDGMRSVKSEGEEEATSQRLDADEESVTREFLQMLEEEEANKHLHWADSPRFKAEGALKEGGGAAEGADSEVYLPDLGKGLGCVVQTKDGGYLAAMNPFAIKVPRKETPKLAMQLSKPLVLGLQKSSSGGFQVFQKMAAAVDGAEELGSRILSLMPIDELVGKTAEQTAFEGIASAIIQGRNKEGASSSAARSVALLKTMSTAMIKGRKERISTGIWNVLDEDPVPLEEILAFSMQKIEAMAIEALKIQADMAEEDAPFDVSPLMEKTTQLIRVLITFLWHLHCL</sequence>
<feature type="region of interest" description="Disordered" evidence="1">
    <location>
        <begin position="171"/>
        <end position="191"/>
    </location>
</feature>
<comment type="caution">
    <text evidence="3">The sequence shown here is derived from an EMBL/GenBank/DDBJ whole genome shotgun (WGS) entry which is preliminary data.</text>
</comment>
<protein>
    <recommendedName>
        <fullName evidence="2">PMI1/PMIR1-2 C-terminal domain-containing protein</fullName>
    </recommendedName>
</protein>